<proteinExistence type="predicted"/>
<protein>
    <submittedName>
        <fullName evidence="2">Uncharacterized protein</fullName>
    </submittedName>
</protein>
<organism evidence="2 3">
    <name type="scientific">Parafrankia irregularis</name>
    <dbReference type="NCBI Taxonomy" id="795642"/>
    <lineage>
        <taxon>Bacteria</taxon>
        <taxon>Bacillati</taxon>
        <taxon>Actinomycetota</taxon>
        <taxon>Actinomycetes</taxon>
        <taxon>Frankiales</taxon>
        <taxon>Frankiaceae</taxon>
        <taxon>Parafrankia</taxon>
    </lineage>
</organism>
<reference evidence="3" key="1">
    <citation type="submission" date="2015-11" db="EMBL/GenBank/DDBJ databases">
        <authorList>
            <person name="Varghese N."/>
        </authorList>
    </citation>
    <scope>NUCLEOTIDE SEQUENCE [LARGE SCALE GENOMIC DNA]</scope>
    <source>
        <strain evidence="3">DSM 45899</strain>
    </source>
</reference>
<accession>A0A0S4QU76</accession>
<evidence type="ECO:0000256" key="1">
    <source>
        <dbReference type="SAM" id="MobiDB-lite"/>
    </source>
</evidence>
<dbReference type="InterPro" id="IPR045991">
    <property type="entry name" value="DUF5947"/>
</dbReference>
<dbReference type="Proteomes" id="UP000198802">
    <property type="component" value="Unassembled WGS sequence"/>
</dbReference>
<evidence type="ECO:0000313" key="3">
    <source>
        <dbReference type="Proteomes" id="UP000198802"/>
    </source>
</evidence>
<name>A0A0S4QU76_9ACTN</name>
<sequence>MTARTLRRFLAGNLGRAMTRCEFCGEAVTDEHGHGHVADLASRSILCACPGCRLLFTPTGAGGGRYRAIPTRYHFAPSFAAGPRLLAAAGIPVGLAFFVIHDGTVNAFYPSPAGATHCELPATLTPQDLNLDDPGGPGTGTDRATGGPVWRPEPEVEAVLVHVTRDGQAGYLLPIDACYRLVGDLRLHWRGFDGGADARAHLAAFLADARHRAGAAPAAAASAADAASAAAAPMTSAVGGARWPT</sequence>
<gene>
    <name evidence="2" type="ORF">Ga0074812_11618</name>
</gene>
<keyword evidence="3" id="KW-1185">Reference proteome</keyword>
<evidence type="ECO:0000313" key="2">
    <source>
        <dbReference type="EMBL" id="CUU57990.1"/>
    </source>
</evidence>
<dbReference type="EMBL" id="FAOZ01000016">
    <property type="protein sequence ID" value="CUU57990.1"/>
    <property type="molecule type" value="Genomic_DNA"/>
</dbReference>
<dbReference type="Pfam" id="PF19372">
    <property type="entry name" value="DUF5947"/>
    <property type="match status" value="2"/>
</dbReference>
<dbReference type="RefSeq" id="WP_091280357.1">
    <property type="nucleotide sequence ID" value="NZ_FAOZ01000016.1"/>
</dbReference>
<dbReference type="AlphaFoldDB" id="A0A0S4QU76"/>
<feature type="region of interest" description="Disordered" evidence="1">
    <location>
        <begin position="127"/>
        <end position="150"/>
    </location>
</feature>